<evidence type="ECO:0000313" key="2">
    <source>
        <dbReference type="Proteomes" id="UP000054721"/>
    </source>
</evidence>
<gene>
    <name evidence="1" type="ORF">T02_14261</name>
</gene>
<proteinExistence type="predicted"/>
<evidence type="ECO:0000313" key="1">
    <source>
        <dbReference type="EMBL" id="KRZ61839.1"/>
    </source>
</evidence>
<organism evidence="1 2">
    <name type="scientific">Trichinella nativa</name>
    <dbReference type="NCBI Taxonomy" id="6335"/>
    <lineage>
        <taxon>Eukaryota</taxon>
        <taxon>Metazoa</taxon>
        <taxon>Ecdysozoa</taxon>
        <taxon>Nematoda</taxon>
        <taxon>Enoplea</taxon>
        <taxon>Dorylaimia</taxon>
        <taxon>Trichinellida</taxon>
        <taxon>Trichinellidae</taxon>
        <taxon>Trichinella</taxon>
    </lineage>
</organism>
<name>A0A0V1LQN4_9BILA</name>
<dbReference type="AlphaFoldDB" id="A0A0V1LQN4"/>
<reference evidence="1 2" key="1">
    <citation type="submission" date="2015-05" db="EMBL/GenBank/DDBJ databases">
        <title>Evolution of Trichinella species and genotypes.</title>
        <authorList>
            <person name="Korhonen P.K."/>
            <person name="Edoardo P."/>
            <person name="Giuseppe L.R."/>
            <person name="Gasser R.B."/>
        </authorList>
    </citation>
    <scope>NUCLEOTIDE SEQUENCE [LARGE SCALE GENOMIC DNA]</scope>
    <source>
        <strain evidence="1">ISS10</strain>
    </source>
</reference>
<comment type="caution">
    <text evidence="1">The sequence shown here is derived from an EMBL/GenBank/DDBJ whole genome shotgun (WGS) entry which is preliminary data.</text>
</comment>
<sequence length="171" mass="19675">MSFLHEEPWNTLTMPDASSFWALRLNSLSKQKCEIKTIALHTQPVDFQITLDINGRLTRKLLTPDLRYSVFNTLTRLSIAIPEKNSADPLLFCFLPMFWLHNILDDLRDQQPSDRTFDGGWRSNIKEFTASSAANTYIKTLLHYVADQVNGSMESVMICTSSEKYSKKCYL</sequence>
<dbReference type="Proteomes" id="UP000054721">
    <property type="component" value="Unassembled WGS sequence"/>
</dbReference>
<accession>A0A0V1LQN4</accession>
<dbReference type="EMBL" id="JYDW01000014">
    <property type="protein sequence ID" value="KRZ61839.1"/>
    <property type="molecule type" value="Genomic_DNA"/>
</dbReference>
<protein>
    <submittedName>
        <fullName evidence="1">Uncharacterized protein</fullName>
    </submittedName>
</protein>
<keyword evidence="2" id="KW-1185">Reference proteome</keyword>